<evidence type="ECO:0000313" key="2">
    <source>
        <dbReference type="Proteomes" id="UP000091926"/>
    </source>
</evidence>
<dbReference type="AlphaFoldDB" id="A0A193GND7"/>
<geneLocation type="plasmid" evidence="1 2">
    <name>unnamed1</name>
</geneLocation>
<dbReference type="Proteomes" id="UP000091926">
    <property type="component" value="Plasmid unnamed1"/>
</dbReference>
<proteinExistence type="predicted"/>
<dbReference type="KEGG" id="bfz:BAU07_26550"/>
<evidence type="ECO:0000313" key="1">
    <source>
        <dbReference type="EMBL" id="ANN80884.1"/>
    </source>
</evidence>
<accession>A0A193GND7</accession>
<keyword evidence="1" id="KW-0614">Plasmid</keyword>
<protein>
    <submittedName>
        <fullName evidence="1">Uncharacterized protein</fullName>
    </submittedName>
</protein>
<keyword evidence="2" id="KW-1185">Reference proteome</keyword>
<name>A0A193GND7_9BORD</name>
<reference evidence="1 2" key="1">
    <citation type="submission" date="2016-06" db="EMBL/GenBank/DDBJ databases">
        <title>Complete genome sequences of Bordetella bronchialis and Bordetella flabilis.</title>
        <authorList>
            <person name="LiPuma J.J."/>
            <person name="Spilker T."/>
        </authorList>
    </citation>
    <scope>NUCLEOTIDE SEQUENCE [LARGE SCALE GENOMIC DNA]</scope>
    <source>
        <strain evidence="1 2">AU10664</strain>
        <plasmid evidence="1 2">unnamed1</plasmid>
    </source>
</reference>
<dbReference type="RefSeq" id="WP_066665937.1">
    <property type="nucleotide sequence ID" value="NZ_CBCSCL010000020.1"/>
</dbReference>
<organism evidence="1 2">
    <name type="scientific">Bordetella flabilis</name>
    <dbReference type="NCBI Taxonomy" id="463014"/>
    <lineage>
        <taxon>Bacteria</taxon>
        <taxon>Pseudomonadati</taxon>
        <taxon>Pseudomonadota</taxon>
        <taxon>Betaproteobacteria</taxon>
        <taxon>Burkholderiales</taxon>
        <taxon>Alcaligenaceae</taxon>
        <taxon>Bordetella</taxon>
    </lineage>
</organism>
<dbReference type="OrthoDB" id="6887556at2"/>
<dbReference type="EMBL" id="CP016173">
    <property type="protein sequence ID" value="ANN80884.1"/>
    <property type="molecule type" value="Genomic_DNA"/>
</dbReference>
<sequence length="92" mass="10246">MRGTNDYVQAVEFDGGIYAVELSTGGWSIADGPGSTLCEPYERELAGWHLPVRFDNEAQAREAIRTAPHVMFDIRPNSEWTEHCIACGGMRM</sequence>
<gene>
    <name evidence="1" type="ORF">BAU07_26550</name>
</gene>